<evidence type="ECO:0008006" key="4">
    <source>
        <dbReference type="Google" id="ProtNLM"/>
    </source>
</evidence>
<sequence>MQTVISRRSVRGGLLSAAVAGSLFLGATGCGGDGDEDGVPDDYKVVAGTQLCGGDAMSADASKALKVITGASRFEASAERYTIAQAATTIVETLWDPNVYRGDVCRVYTPTDTPDFDLRITWRRVDTAATGTPASEFTVLKMGERALAAVDKAYVQFACKSDKLGGSSDAAHIEIGVEHRDPFHEPEGDIKALKEAYATVAHSVSLAMAKELRCENNGGLPAKPVLDSA</sequence>
<proteinExistence type="predicted"/>
<evidence type="ECO:0000313" key="2">
    <source>
        <dbReference type="EMBL" id="QYX77183.1"/>
    </source>
</evidence>
<dbReference type="PROSITE" id="PS51257">
    <property type="entry name" value="PROKAR_LIPOPROTEIN"/>
    <property type="match status" value="1"/>
</dbReference>
<name>A0ABX8XMM9_9ACTN</name>
<evidence type="ECO:0000256" key="1">
    <source>
        <dbReference type="SAM" id="SignalP"/>
    </source>
</evidence>
<evidence type="ECO:0000313" key="3">
    <source>
        <dbReference type="Proteomes" id="UP000827138"/>
    </source>
</evidence>
<dbReference type="EMBL" id="CP080647">
    <property type="protein sequence ID" value="QYX77183.1"/>
    <property type="molecule type" value="Genomic_DNA"/>
</dbReference>
<keyword evidence="1" id="KW-0732">Signal</keyword>
<reference evidence="2 3" key="1">
    <citation type="submission" date="2021-08" db="EMBL/GenBank/DDBJ databases">
        <authorList>
            <person name="Ping M."/>
        </authorList>
    </citation>
    <scope>NUCLEOTIDE SEQUENCE [LARGE SCALE GENOMIC DNA]</scope>
    <source>
        <strain evidence="2 3">MG28</strain>
    </source>
</reference>
<organism evidence="2 3">
    <name type="scientific">Streptomyces akebiae</name>
    <dbReference type="NCBI Taxonomy" id="2865673"/>
    <lineage>
        <taxon>Bacteria</taxon>
        <taxon>Bacillati</taxon>
        <taxon>Actinomycetota</taxon>
        <taxon>Actinomycetes</taxon>
        <taxon>Kitasatosporales</taxon>
        <taxon>Streptomycetaceae</taxon>
        <taxon>Streptomyces</taxon>
    </lineage>
</organism>
<protein>
    <recommendedName>
        <fullName evidence="4">Lipoprotein</fullName>
    </recommendedName>
</protein>
<accession>A0ABX8XMM9</accession>
<feature type="signal peptide" evidence="1">
    <location>
        <begin position="1"/>
        <end position="27"/>
    </location>
</feature>
<dbReference type="Proteomes" id="UP000827138">
    <property type="component" value="Chromosome"/>
</dbReference>
<keyword evidence="3" id="KW-1185">Reference proteome</keyword>
<feature type="chain" id="PRO_5045069569" description="Lipoprotein" evidence="1">
    <location>
        <begin position="28"/>
        <end position="229"/>
    </location>
</feature>
<gene>
    <name evidence="2" type="ORF">K1J60_12190</name>
</gene>
<dbReference type="RefSeq" id="WP_220646252.1">
    <property type="nucleotide sequence ID" value="NZ_CP080647.1"/>
</dbReference>